<gene>
    <name evidence="2" type="ORF">DENOEST_P0019</name>
    <name evidence="3" type="ORF">DENOEST_P0118</name>
</gene>
<keyword evidence="2" id="KW-0614">Plasmid</keyword>
<keyword evidence="1" id="KW-1133">Transmembrane helix</keyword>
<name>A0A6S6Y3N5_9PROT</name>
<protein>
    <recommendedName>
        <fullName evidence="5">Nicotinamide riboside transporter PnuC</fullName>
    </recommendedName>
</protein>
<evidence type="ECO:0000313" key="2">
    <source>
        <dbReference type="EMBL" id="CAB1371177.1"/>
    </source>
</evidence>
<evidence type="ECO:0000313" key="4">
    <source>
        <dbReference type="Proteomes" id="UP000515733"/>
    </source>
</evidence>
<keyword evidence="1" id="KW-0812">Transmembrane</keyword>
<feature type="transmembrane region" description="Helical" evidence="1">
    <location>
        <begin position="6"/>
        <end position="25"/>
    </location>
</feature>
<keyword evidence="1" id="KW-0472">Membrane</keyword>
<evidence type="ECO:0000256" key="1">
    <source>
        <dbReference type="SAM" id="Phobius"/>
    </source>
</evidence>
<keyword evidence="4" id="KW-1185">Reference proteome</keyword>
<evidence type="ECO:0008006" key="5">
    <source>
        <dbReference type="Google" id="ProtNLM"/>
    </source>
</evidence>
<geneLocation type="plasmid" evidence="2 4">
    <name>pI</name>
</geneLocation>
<dbReference type="KEGG" id="doe:DENOEST_P0019"/>
<sequence length="89" mass="9966">MTAMDWYLQWIGCAFGVLGAWLLALNNARSGWGFVAFLASNVCWILFGILTNAPGLIFMQVAFTATSLLGIYRWMLAKPRDFRARKSGE</sequence>
<organism evidence="2 4">
    <name type="scientific">Denitratisoma oestradiolicum</name>
    <dbReference type="NCBI Taxonomy" id="311182"/>
    <lineage>
        <taxon>Bacteria</taxon>
        <taxon>Pseudomonadati</taxon>
        <taxon>Pseudomonadota</taxon>
        <taxon>Betaproteobacteria</taxon>
        <taxon>Nitrosomonadales</taxon>
        <taxon>Sterolibacteriaceae</taxon>
        <taxon>Denitratisoma</taxon>
    </lineage>
</organism>
<evidence type="ECO:0000313" key="3">
    <source>
        <dbReference type="EMBL" id="CAB1371276.1"/>
    </source>
</evidence>
<proteinExistence type="predicted"/>
<dbReference type="EMBL" id="LR778302">
    <property type="protein sequence ID" value="CAB1371276.1"/>
    <property type="molecule type" value="Genomic_DNA"/>
</dbReference>
<dbReference type="AlphaFoldDB" id="A0A6S6Y3N5"/>
<feature type="transmembrane region" description="Helical" evidence="1">
    <location>
        <begin position="56"/>
        <end position="76"/>
    </location>
</feature>
<dbReference type="EMBL" id="LR778302">
    <property type="protein sequence ID" value="CAB1371177.1"/>
    <property type="molecule type" value="Genomic_DNA"/>
</dbReference>
<reference evidence="2 4" key="1">
    <citation type="submission" date="2020-03" db="EMBL/GenBank/DDBJ databases">
        <authorList>
            <consortium name="Genoscope - CEA"/>
            <person name="William W."/>
        </authorList>
    </citation>
    <scope>NUCLEOTIDE SEQUENCE [LARGE SCALE GENOMIC DNA]</scope>
    <source>
        <strain evidence="4">DSM 16959</strain>
        <strain evidence="2">DSM16959</strain>
        <plasmid evidence="2 4">pI</plasmid>
    </source>
</reference>
<dbReference type="Proteomes" id="UP000515733">
    <property type="component" value="Plasmid pI"/>
</dbReference>
<feature type="transmembrane region" description="Helical" evidence="1">
    <location>
        <begin position="32"/>
        <end position="50"/>
    </location>
</feature>
<accession>A0A6S6Y3N5</accession>
<dbReference type="KEGG" id="doe:DENOEST_P0118"/>